<dbReference type="EMBL" id="CP040449">
    <property type="protein sequence ID" value="QFI53930.1"/>
    <property type="molecule type" value="Genomic_DNA"/>
</dbReference>
<dbReference type="AlphaFoldDB" id="A0A5J6WSZ6"/>
<dbReference type="InterPro" id="IPR006076">
    <property type="entry name" value="FAD-dep_OxRdtase"/>
</dbReference>
<dbReference type="GO" id="GO:0016491">
    <property type="term" value="F:oxidoreductase activity"/>
    <property type="evidence" value="ECO:0007669"/>
    <property type="project" value="UniProtKB-KW"/>
</dbReference>
<gene>
    <name evidence="3" type="ORF">FE240_03995</name>
</gene>
<dbReference type="Gene3D" id="3.50.50.60">
    <property type="entry name" value="FAD/NAD(P)-binding domain"/>
    <property type="match status" value="1"/>
</dbReference>
<name>A0A5J6WSZ6_9GAMM</name>
<evidence type="ECO:0000313" key="3">
    <source>
        <dbReference type="EMBL" id="QFI53930.1"/>
    </source>
</evidence>
<dbReference type="Gene3D" id="3.30.9.10">
    <property type="entry name" value="D-Amino Acid Oxidase, subunit A, domain 2"/>
    <property type="match status" value="1"/>
</dbReference>
<evidence type="ECO:0000313" key="4">
    <source>
        <dbReference type="Proteomes" id="UP000594034"/>
    </source>
</evidence>
<keyword evidence="1" id="KW-0560">Oxidoreductase</keyword>
<protein>
    <submittedName>
        <fullName evidence="3">FAD-binding oxidoreductase</fullName>
    </submittedName>
</protein>
<dbReference type="PANTHER" id="PTHR13847">
    <property type="entry name" value="SARCOSINE DEHYDROGENASE-RELATED"/>
    <property type="match status" value="1"/>
</dbReference>
<sequence length="425" mass="46685">MTGHVNSYYAASANPHAPWPRLEEGLTCDVCVVGGGYTGLSSALHLAERGYKVVLLEASRIGFGASGRNGGQIVNSFSRDIDTIERNCPPAQAKLLGSMLFEGGEIIRERIERYRIQCDHRVGGVFAADTERQLHELKAQQARWQRWGNDRLELLDREGIRRVVQSDRYVGGLLDLSGGHLHPLNLALGEAEAIRSLGGLIFEQSPVTELVPGEVVTVKSERGSVRARFVVVAGNAYLGNLVPELAAKSMPCGTQVLTTEVLGEARARELLPQNYCVEDCNYLLDYYRTSADHRLIYGGGVVYGARDPADIARLIMPKLLKTFPQLAGVRVEYSWTGNFLLTLSRLPQFGRIGSNIYYMQGYSGHGVTCTHLAGRLLAEALAGQAERFDAFANLPHYPFPGGRLLRVPLTAMGAVWYSLRDRLGI</sequence>
<evidence type="ECO:0000259" key="2">
    <source>
        <dbReference type="Pfam" id="PF01266"/>
    </source>
</evidence>
<dbReference type="KEGG" id="asim:FE240_03995"/>
<organism evidence="3 4">
    <name type="scientific">Aeromonas simiae</name>
    <dbReference type="NCBI Taxonomy" id="218936"/>
    <lineage>
        <taxon>Bacteria</taxon>
        <taxon>Pseudomonadati</taxon>
        <taxon>Pseudomonadota</taxon>
        <taxon>Gammaproteobacteria</taxon>
        <taxon>Aeromonadales</taxon>
        <taxon>Aeromonadaceae</taxon>
        <taxon>Aeromonas</taxon>
    </lineage>
</organism>
<dbReference type="SUPFAM" id="SSF51905">
    <property type="entry name" value="FAD/NAD(P)-binding domain"/>
    <property type="match status" value="1"/>
</dbReference>
<evidence type="ECO:0000256" key="1">
    <source>
        <dbReference type="ARBA" id="ARBA00023002"/>
    </source>
</evidence>
<dbReference type="InterPro" id="IPR036188">
    <property type="entry name" value="FAD/NAD-bd_sf"/>
</dbReference>
<dbReference type="Pfam" id="PF01266">
    <property type="entry name" value="DAO"/>
    <property type="match status" value="1"/>
</dbReference>
<keyword evidence="4" id="KW-1185">Reference proteome</keyword>
<dbReference type="RefSeq" id="WP_193003466.1">
    <property type="nucleotide sequence ID" value="NZ_CP040449.1"/>
</dbReference>
<feature type="domain" description="FAD dependent oxidoreductase" evidence="2">
    <location>
        <begin position="29"/>
        <end position="379"/>
    </location>
</feature>
<dbReference type="PANTHER" id="PTHR13847:SF275">
    <property type="entry name" value="GAMMA-GLUTAMYLPUTRESCINE OXIDOREDUCTASE"/>
    <property type="match status" value="1"/>
</dbReference>
<accession>A0A5J6WSZ6</accession>
<dbReference type="GO" id="GO:0005737">
    <property type="term" value="C:cytoplasm"/>
    <property type="evidence" value="ECO:0007669"/>
    <property type="project" value="TreeGrafter"/>
</dbReference>
<proteinExistence type="predicted"/>
<dbReference type="Proteomes" id="UP000594034">
    <property type="component" value="Chromosome"/>
</dbReference>
<reference evidence="3 4" key="1">
    <citation type="submission" date="2019-05" db="EMBL/GenBank/DDBJ databases">
        <title>OXA-830, a novel chromosomally encoded expanded-spectrum class D beta-lactamase in Aeromonas simiae.</title>
        <authorList>
            <person name="Zhou W."/>
            <person name="Chen Q."/>
        </authorList>
    </citation>
    <scope>NUCLEOTIDE SEQUENCE [LARGE SCALE GENOMIC DNA]</scope>
    <source>
        <strain evidence="3 4">A6</strain>
    </source>
</reference>